<dbReference type="InterPro" id="IPR012893">
    <property type="entry name" value="HipA-like_C"/>
</dbReference>
<dbReference type="InParanoid" id="A0A4R6QFF7"/>
<dbReference type="Proteomes" id="UP000295361">
    <property type="component" value="Unassembled WGS sequence"/>
</dbReference>
<comment type="similarity">
    <text evidence="1">Belongs to the HipA Ser/Thr kinase family.</text>
</comment>
<feature type="domain" description="HipA N-terminal subdomain 1" evidence="5">
    <location>
        <begin position="7"/>
        <end position="99"/>
    </location>
</feature>
<keyword evidence="2" id="KW-0808">Transferase</keyword>
<evidence type="ECO:0000256" key="2">
    <source>
        <dbReference type="ARBA" id="ARBA00022679"/>
    </source>
</evidence>
<dbReference type="EMBL" id="SNXS01000014">
    <property type="protein sequence ID" value="TDP61281.1"/>
    <property type="molecule type" value="Genomic_DNA"/>
</dbReference>
<dbReference type="Gene3D" id="1.10.1070.20">
    <property type="match status" value="1"/>
</dbReference>
<name>A0A4R6QFF7_9BURK</name>
<dbReference type="AlphaFoldDB" id="A0A4R6QFF7"/>
<evidence type="ECO:0000256" key="3">
    <source>
        <dbReference type="ARBA" id="ARBA00022777"/>
    </source>
</evidence>
<dbReference type="InterPro" id="IPR017508">
    <property type="entry name" value="HipA_N1"/>
</dbReference>
<evidence type="ECO:0000313" key="6">
    <source>
        <dbReference type="EMBL" id="TDP61281.1"/>
    </source>
</evidence>
<organism evidence="6 7">
    <name type="scientific">Roseateles toxinivorans</name>
    <dbReference type="NCBI Taxonomy" id="270368"/>
    <lineage>
        <taxon>Bacteria</taxon>
        <taxon>Pseudomonadati</taxon>
        <taxon>Pseudomonadota</taxon>
        <taxon>Betaproteobacteria</taxon>
        <taxon>Burkholderiales</taxon>
        <taxon>Sphaerotilaceae</taxon>
        <taxon>Roseateles</taxon>
    </lineage>
</organism>
<gene>
    <name evidence="6" type="ORF">DES47_11453</name>
</gene>
<evidence type="ECO:0000256" key="1">
    <source>
        <dbReference type="ARBA" id="ARBA00010164"/>
    </source>
</evidence>
<dbReference type="OrthoDB" id="9805913at2"/>
<keyword evidence="3 6" id="KW-0418">Kinase</keyword>
<proteinExistence type="inferred from homology"/>
<keyword evidence="7" id="KW-1185">Reference proteome</keyword>
<dbReference type="GO" id="GO:0005829">
    <property type="term" value="C:cytosol"/>
    <property type="evidence" value="ECO:0007669"/>
    <property type="project" value="TreeGrafter"/>
</dbReference>
<evidence type="ECO:0000259" key="4">
    <source>
        <dbReference type="Pfam" id="PF07804"/>
    </source>
</evidence>
<sequence length="412" mass="44421">MKVLVDTPQGLSGRLLRADGEYLFSFDANASEDAAPALGMPLRPLPFRRKSLFPVFQMNLPEGFVLEQIKLRLAKAGIADPLLLLSVIGSHSPIGRLRFNLESPETSGLPVVAGGRPGVRLAELLANKESKALFARLVDDFVLRSGLSGVQPKVLVPEAPPAQASAADQLLTNEKAAVTTSDLIVKSGLDVYPGLSINEFFCMSVVKRAGLPVPEFFLSDDGELFIMRRFDRPADGSRLGFEDMAALAGVDTDEKYKGSYKTVLKLLSFYCSPGGYQSAKSQLFDMVALSCILGNGDAHLKNFGVLYEGVRAEVAMAPAYDIVCTRLYIPDDTLALTLDGSKVFFAARQGLLSFGVECGLKPNSIGPRLAQLAQLTLDMLEEMADTVARLPGLRNAIEPEALLYRRTFAGGA</sequence>
<dbReference type="Pfam" id="PF13657">
    <property type="entry name" value="Couple_hipA"/>
    <property type="match status" value="1"/>
</dbReference>
<dbReference type="PANTHER" id="PTHR37419:SF1">
    <property type="entry name" value="SERINE_THREONINE-PROTEIN KINASE TOXIN HIPA"/>
    <property type="match status" value="1"/>
</dbReference>
<comment type="caution">
    <text evidence="6">The sequence shown here is derived from an EMBL/GenBank/DDBJ whole genome shotgun (WGS) entry which is preliminary data.</text>
</comment>
<feature type="domain" description="HipA-like C-terminal" evidence="4">
    <location>
        <begin position="146"/>
        <end position="363"/>
    </location>
</feature>
<dbReference type="RefSeq" id="WP_133703794.1">
    <property type="nucleotide sequence ID" value="NZ_SNXS01000014.1"/>
</dbReference>
<accession>A0A4R6QFF7</accession>
<dbReference type="InterPro" id="IPR052028">
    <property type="entry name" value="HipA_Ser/Thr_kinase"/>
</dbReference>
<evidence type="ECO:0000313" key="7">
    <source>
        <dbReference type="Proteomes" id="UP000295361"/>
    </source>
</evidence>
<dbReference type="Pfam" id="PF07804">
    <property type="entry name" value="HipA_C"/>
    <property type="match status" value="1"/>
</dbReference>
<dbReference type="GO" id="GO:0004674">
    <property type="term" value="F:protein serine/threonine kinase activity"/>
    <property type="evidence" value="ECO:0007669"/>
    <property type="project" value="TreeGrafter"/>
</dbReference>
<dbReference type="FunCoup" id="A0A4R6QFF7">
    <property type="interactions" value="20"/>
</dbReference>
<reference evidence="6 7" key="1">
    <citation type="submission" date="2019-03" db="EMBL/GenBank/DDBJ databases">
        <title>Genomic Encyclopedia of Type Strains, Phase IV (KMG-IV): sequencing the most valuable type-strain genomes for metagenomic binning, comparative biology and taxonomic classification.</title>
        <authorList>
            <person name="Goeker M."/>
        </authorList>
    </citation>
    <scope>NUCLEOTIDE SEQUENCE [LARGE SCALE GENOMIC DNA]</scope>
    <source>
        <strain evidence="6 7">DSM 16998</strain>
    </source>
</reference>
<evidence type="ECO:0000259" key="5">
    <source>
        <dbReference type="Pfam" id="PF13657"/>
    </source>
</evidence>
<dbReference type="PANTHER" id="PTHR37419">
    <property type="entry name" value="SERINE/THREONINE-PROTEIN KINASE TOXIN HIPA"/>
    <property type="match status" value="1"/>
</dbReference>
<protein>
    <submittedName>
        <fullName evidence="6">Serine/threonine-protein kinase HipA</fullName>
    </submittedName>
</protein>